<proteinExistence type="predicted"/>
<keyword evidence="1" id="KW-0677">Repeat</keyword>
<feature type="region of interest" description="Disordered" evidence="2">
    <location>
        <begin position="18"/>
        <end position="47"/>
    </location>
</feature>
<reference evidence="3 4" key="1">
    <citation type="submission" date="2014-06" db="EMBL/GenBank/DDBJ databases">
        <authorList>
            <person name="Swart Estienne"/>
        </authorList>
    </citation>
    <scope>NUCLEOTIDE SEQUENCE [LARGE SCALE GENOMIC DNA]</scope>
    <source>
        <strain evidence="3 4">130c</strain>
    </source>
</reference>
<evidence type="ECO:0000256" key="1">
    <source>
        <dbReference type="ARBA" id="ARBA00022737"/>
    </source>
</evidence>
<dbReference type="AlphaFoldDB" id="A0A078A0Y5"/>
<dbReference type="PANTHER" id="PTHR43215:SF14">
    <property type="entry name" value="RADIAL SPOKE HEAD 1 HOMOLOG"/>
    <property type="match status" value="1"/>
</dbReference>
<feature type="region of interest" description="Disordered" evidence="2">
    <location>
        <begin position="134"/>
        <end position="158"/>
    </location>
</feature>
<gene>
    <name evidence="3" type="primary">Contig7128.g7618</name>
    <name evidence="3" type="ORF">STYLEM_4851</name>
</gene>
<dbReference type="Proteomes" id="UP000039865">
    <property type="component" value="Unassembled WGS sequence"/>
</dbReference>
<protein>
    <recommendedName>
        <fullName evidence="5">Morn repeat protein</fullName>
    </recommendedName>
</protein>
<dbReference type="SMART" id="SM00698">
    <property type="entry name" value="MORN"/>
    <property type="match status" value="7"/>
</dbReference>
<dbReference type="PANTHER" id="PTHR43215">
    <property type="entry name" value="RADIAL SPOKE HEAD 1 HOMOLOG"/>
    <property type="match status" value="1"/>
</dbReference>
<keyword evidence="4" id="KW-1185">Reference proteome</keyword>
<dbReference type="OMA" id="THEISHF"/>
<dbReference type="SUPFAM" id="SSF82185">
    <property type="entry name" value="Histone H3 K4-specific methyltransferase SET7/9 N-terminal domain"/>
    <property type="match status" value="3"/>
</dbReference>
<dbReference type="OrthoDB" id="48314at2759"/>
<evidence type="ECO:0008006" key="5">
    <source>
        <dbReference type="Google" id="ProtNLM"/>
    </source>
</evidence>
<name>A0A078A0Y5_STYLE</name>
<evidence type="ECO:0000313" key="4">
    <source>
        <dbReference type="Proteomes" id="UP000039865"/>
    </source>
</evidence>
<dbReference type="InterPro" id="IPR003409">
    <property type="entry name" value="MORN"/>
</dbReference>
<evidence type="ECO:0000256" key="2">
    <source>
        <dbReference type="SAM" id="MobiDB-lite"/>
    </source>
</evidence>
<sequence>MGIKDILKKHKSYIKQLLQDSKQKQSRNAAGKDSRTHAGGSAGDGGNYHAVAIKNTNKKLSYTSNSVFEYSSQRNESGTPVQKSFLIANQNAFDLEAKQLEKNYQQSLNLAKSITRNIQRVTTECDLINRLKQSQSSQNLRSASPTNKSSQSRTQKNLKPLVISAQNHETKTCEDNLSHTHDVLNRLIDKFREQKLFAQDNKLKQSVLKSLRVNAFKAKIIRQYQILLSTQKSGGFIKPINLNEERIINIETPQTSRKNMQSTSKCLKIRDVVAKHVGKNQGIHQFVKPKHVYHRDRDKSTHEISHFHLNKVGPSCNEYHKIEGFEKHDCMITCNKCDAKFQSKYLQSHDCINELKQQLETLKLSMSKQQLKQNLINEYFPEIYAEIVSLLSELQLDLLDVKIENVKIKQTEEYKYVGQVNQNDQKEGYGYLFDFNKQKFYEGNFLNDLKHGRGRSYIINGVNRGNLYLGEFFKDKYHGKGRYLWPDQDEYTGEFQDNYQNGFGVYKYANGDIYAGFFQDNTHHGYGMHLKQASIPDQAGNKQIGDLYIGEYKEGQSEGIGLYIFSELKEKYVGEWLNGAMDGIGLQIQRSEIGIKYIGEFKNDLKSGMGLMFEGGIGSQNQLTPLGKYGGGLNQSLIPQVSANEETKKKVVSVILMENDQIKIKKPLEL</sequence>
<dbReference type="InParanoid" id="A0A078A0Y5"/>
<accession>A0A078A0Y5</accession>
<dbReference type="EMBL" id="CCKQ01004702">
    <property type="protein sequence ID" value="CDW75856.1"/>
    <property type="molecule type" value="Genomic_DNA"/>
</dbReference>
<dbReference type="Gene3D" id="2.20.110.10">
    <property type="entry name" value="Histone H3 K4-specific methyltransferase SET7/9 N-terminal domain"/>
    <property type="match status" value="2"/>
</dbReference>
<dbReference type="Pfam" id="PF02493">
    <property type="entry name" value="MORN"/>
    <property type="match status" value="6"/>
</dbReference>
<feature type="compositionally biased region" description="Polar residues" evidence="2">
    <location>
        <begin position="134"/>
        <end position="157"/>
    </location>
</feature>
<organism evidence="3 4">
    <name type="scientific">Stylonychia lemnae</name>
    <name type="common">Ciliate</name>
    <dbReference type="NCBI Taxonomy" id="5949"/>
    <lineage>
        <taxon>Eukaryota</taxon>
        <taxon>Sar</taxon>
        <taxon>Alveolata</taxon>
        <taxon>Ciliophora</taxon>
        <taxon>Intramacronucleata</taxon>
        <taxon>Spirotrichea</taxon>
        <taxon>Stichotrichia</taxon>
        <taxon>Sporadotrichida</taxon>
        <taxon>Oxytrichidae</taxon>
        <taxon>Stylonychinae</taxon>
        <taxon>Stylonychia</taxon>
    </lineage>
</organism>
<evidence type="ECO:0000313" key="3">
    <source>
        <dbReference type="EMBL" id="CDW75856.1"/>
    </source>
</evidence>